<feature type="compositionally biased region" description="Basic and acidic residues" evidence="1">
    <location>
        <begin position="15"/>
        <end position="31"/>
    </location>
</feature>
<organism evidence="2 3">
    <name type="scientific">Ophiocordyceps unilateralis</name>
    <name type="common">Zombie-ant fungus</name>
    <name type="synonym">Torrubia unilateralis</name>
    <dbReference type="NCBI Taxonomy" id="268505"/>
    <lineage>
        <taxon>Eukaryota</taxon>
        <taxon>Fungi</taxon>
        <taxon>Dikarya</taxon>
        <taxon>Ascomycota</taxon>
        <taxon>Pezizomycotina</taxon>
        <taxon>Sordariomycetes</taxon>
        <taxon>Hypocreomycetidae</taxon>
        <taxon>Hypocreales</taxon>
        <taxon>Ophiocordycipitaceae</taxon>
        <taxon>Ophiocordyceps</taxon>
    </lineage>
</organism>
<dbReference type="AlphaFoldDB" id="A0A2A9PKN8"/>
<evidence type="ECO:0000313" key="3">
    <source>
        <dbReference type="Proteomes" id="UP000037136"/>
    </source>
</evidence>
<evidence type="ECO:0000313" key="2">
    <source>
        <dbReference type="EMBL" id="PFH61928.1"/>
    </source>
</evidence>
<feature type="compositionally biased region" description="Polar residues" evidence="1">
    <location>
        <begin position="1"/>
        <end position="13"/>
    </location>
</feature>
<dbReference type="Proteomes" id="UP000037136">
    <property type="component" value="Unassembled WGS sequence"/>
</dbReference>
<reference evidence="2 3" key="1">
    <citation type="journal article" date="2015" name="BMC Genomics">
        <title>Gene expression during zombie ant biting behavior reflects the complexity underlying fungal parasitic behavioral manipulation.</title>
        <authorList>
            <person name="de Bekker C."/>
            <person name="Ohm R.A."/>
            <person name="Loreto R.G."/>
            <person name="Sebastian A."/>
            <person name="Albert I."/>
            <person name="Merrow M."/>
            <person name="Brachmann A."/>
            <person name="Hughes D.P."/>
        </authorList>
    </citation>
    <scope>NUCLEOTIDE SEQUENCE [LARGE SCALE GENOMIC DNA]</scope>
    <source>
        <strain evidence="2 3">SC16a</strain>
    </source>
</reference>
<proteinExistence type="predicted"/>
<name>A0A2A9PKN8_OPHUN</name>
<feature type="region of interest" description="Disordered" evidence="1">
    <location>
        <begin position="1"/>
        <end position="66"/>
    </location>
</feature>
<protein>
    <submittedName>
        <fullName evidence="2">Uncharacterized protein</fullName>
    </submittedName>
</protein>
<accession>A0A2A9PKN8</accession>
<sequence length="134" mass="14895">MRTTVQERNSYPTAEQRRSTRKEHGTTRDPAETAADGHPVDSHSTTHFLHCSAGLEPSPHSLQPSLCRETHPSHSFKLFSYAALCSSGSLRRAHPKDRPLDASGLAEQPALASLWVYTYPCIVGKQETQKNKTR</sequence>
<evidence type="ECO:0000256" key="1">
    <source>
        <dbReference type="SAM" id="MobiDB-lite"/>
    </source>
</evidence>
<reference evidence="2 3" key="2">
    <citation type="journal article" date="2017" name="Sci. Rep.">
        <title>Ant-infecting Ophiocordyceps genomes reveal a high diversity of potential behavioral manipulation genes and a possible major role for enterotoxins.</title>
        <authorList>
            <person name="de Bekker C."/>
            <person name="Ohm R.A."/>
            <person name="Evans H.C."/>
            <person name="Brachmann A."/>
            <person name="Hughes D.P."/>
        </authorList>
    </citation>
    <scope>NUCLEOTIDE SEQUENCE [LARGE SCALE GENOMIC DNA]</scope>
    <source>
        <strain evidence="2 3">SC16a</strain>
    </source>
</reference>
<comment type="caution">
    <text evidence="2">The sequence shown here is derived from an EMBL/GenBank/DDBJ whole genome shotgun (WGS) entry which is preliminary data.</text>
</comment>
<keyword evidence="3" id="KW-1185">Reference proteome</keyword>
<gene>
    <name evidence="2" type="ORF">XA68_15801</name>
</gene>
<dbReference type="EMBL" id="LAZP02000049">
    <property type="protein sequence ID" value="PFH61928.1"/>
    <property type="molecule type" value="Genomic_DNA"/>
</dbReference>